<dbReference type="EMBL" id="LFMY01000007">
    <property type="protein sequence ID" value="OKL59650.1"/>
    <property type="molecule type" value="Genomic_DNA"/>
</dbReference>
<keyword evidence="3" id="KW-1185">Reference proteome</keyword>
<dbReference type="OrthoDB" id="1862401at2759"/>
<reference evidence="2 3" key="1">
    <citation type="submission" date="2015-06" db="EMBL/GenBank/DDBJ databases">
        <title>Talaromyces atroroseus IBT 11181 draft genome.</title>
        <authorList>
            <person name="Rasmussen K.B."/>
            <person name="Rasmussen S."/>
            <person name="Petersen B."/>
            <person name="Sicheritz-Ponten T."/>
            <person name="Mortensen U.H."/>
            <person name="Thrane U."/>
        </authorList>
    </citation>
    <scope>NUCLEOTIDE SEQUENCE [LARGE SCALE GENOMIC DNA]</scope>
    <source>
        <strain evidence="2 3">IBT 11181</strain>
    </source>
</reference>
<dbReference type="InterPro" id="IPR023213">
    <property type="entry name" value="CAT-like_dom_sf"/>
</dbReference>
<keyword evidence="1" id="KW-0808">Transferase</keyword>
<evidence type="ECO:0000313" key="2">
    <source>
        <dbReference type="EMBL" id="OKL59650.1"/>
    </source>
</evidence>
<accession>A0A225AG63</accession>
<dbReference type="GO" id="GO:0016747">
    <property type="term" value="F:acyltransferase activity, transferring groups other than amino-acyl groups"/>
    <property type="evidence" value="ECO:0007669"/>
    <property type="project" value="TreeGrafter"/>
</dbReference>
<sequence length="458" mass="51022">MAEPTYIERLTPLDLLMPKTYIRVLFVFEQAGSILQIIQNLGSGLDRLLKQVPWLSGRVFSTKSVQDRDASLEIRRNANHAPTIVDKGTVAASYKCAASDGVFTKAIPSSVWPGPSIDDVLGVPVFAASIFRFADQGAGLCVCLHHNAVDGIGFSEIMRLWAQNVVDNSFTFSDSSQTRSERLSEALSYDLTRVSSIASEDLLALHPEYSKMPPALPDKMPSSCTAKLFTISIRWVDILKTLMRKYTLIPPTTNVVICALIWPTVTRVRMQDNPSLRIEMSRLAMAVNGRPRISETFSRPGSPYFGNAVFYSLSKMPATVLAESDETPVRELAKICDEIARSQSRSTITSRHIAEVYQLASCTEDRVGSLFVGWDLFGSRDLTITNWADLELYGIDFGNVLGKPKFVRLPHMEADGVALILPRQRSISPEILEVMIMLRRDHLDALESDPMWQMLTSR</sequence>
<proteinExistence type="predicted"/>
<dbReference type="PANTHER" id="PTHR31642">
    <property type="entry name" value="TRICHOTHECENE 3-O-ACETYLTRANSFERASE"/>
    <property type="match status" value="1"/>
</dbReference>
<dbReference type="PANTHER" id="PTHR31642:SF310">
    <property type="entry name" value="FATTY ALCOHOL:CAFFEOYL-COA ACYLTRANSFERASE"/>
    <property type="match status" value="1"/>
</dbReference>
<evidence type="ECO:0000256" key="1">
    <source>
        <dbReference type="ARBA" id="ARBA00022679"/>
    </source>
</evidence>
<comment type="caution">
    <text evidence="2">The sequence shown here is derived from an EMBL/GenBank/DDBJ whole genome shotgun (WGS) entry which is preliminary data.</text>
</comment>
<dbReference type="AlphaFoldDB" id="A0A225AG63"/>
<dbReference type="GeneID" id="31004888"/>
<dbReference type="RefSeq" id="XP_020119771.1">
    <property type="nucleotide sequence ID" value="XM_020267420.1"/>
</dbReference>
<dbReference type="InterPro" id="IPR050317">
    <property type="entry name" value="Plant_Fungal_Acyltransferase"/>
</dbReference>
<dbReference type="STRING" id="1441469.A0A225AG63"/>
<evidence type="ECO:0000313" key="3">
    <source>
        <dbReference type="Proteomes" id="UP000214365"/>
    </source>
</evidence>
<dbReference type="Proteomes" id="UP000214365">
    <property type="component" value="Unassembled WGS sequence"/>
</dbReference>
<dbReference type="Gene3D" id="3.30.559.10">
    <property type="entry name" value="Chloramphenicol acetyltransferase-like domain"/>
    <property type="match status" value="2"/>
</dbReference>
<name>A0A225AG63_TALAT</name>
<organism evidence="2 3">
    <name type="scientific">Talaromyces atroroseus</name>
    <dbReference type="NCBI Taxonomy" id="1441469"/>
    <lineage>
        <taxon>Eukaryota</taxon>
        <taxon>Fungi</taxon>
        <taxon>Dikarya</taxon>
        <taxon>Ascomycota</taxon>
        <taxon>Pezizomycotina</taxon>
        <taxon>Eurotiomycetes</taxon>
        <taxon>Eurotiomycetidae</taxon>
        <taxon>Eurotiales</taxon>
        <taxon>Trichocomaceae</taxon>
        <taxon>Talaromyces</taxon>
        <taxon>Talaromyces sect. Trachyspermi</taxon>
    </lineage>
</organism>
<protein>
    <submittedName>
        <fullName evidence="2">Uncharacterized protein</fullName>
    </submittedName>
</protein>
<gene>
    <name evidence="2" type="ORF">UA08_05132</name>
</gene>
<dbReference type="Pfam" id="PF02458">
    <property type="entry name" value="Transferase"/>
    <property type="match status" value="1"/>
</dbReference>